<gene>
    <name evidence="1" type="ORF">MNBD_GAMMA10-942</name>
</gene>
<organism evidence="1">
    <name type="scientific">hydrothermal vent metagenome</name>
    <dbReference type="NCBI Taxonomy" id="652676"/>
    <lineage>
        <taxon>unclassified sequences</taxon>
        <taxon>metagenomes</taxon>
        <taxon>ecological metagenomes</taxon>
    </lineage>
</organism>
<accession>A0A3B0XAC2</accession>
<name>A0A3B0XAC2_9ZZZZ</name>
<dbReference type="GO" id="GO:0004519">
    <property type="term" value="F:endonuclease activity"/>
    <property type="evidence" value="ECO:0007669"/>
    <property type="project" value="InterPro"/>
</dbReference>
<protein>
    <submittedName>
        <fullName evidence="1">Putative membrane protein</fullName>
    </submittedName>
</protein>
<reference evidence="1" key="1">
    <citation type="submission" date="2018-06" db="EMBL/GenBank/DDBJ databases">
        <authorList>
            <person name="Zhirakovskaya E."/>
        </authorList>
    </citation>
    <scope>NUCLEOTIDE SEQUENCE</scope>
</reference>
<proteinExistence type="predicted"/>
<evidence type="ECO:0000313" key="1">
    <source>
        <dbReference type="EMBL" id="VAW65188.1"/>
    </source>
</evidence>
<dbReference type="InterPro" id="IPR018669">
    <property type="entry name" value="Toxin_HigB"/>
</dbReference>
<dbReference type="AlphaFoldDB" id="A0A3B0XAC2"/>
<dbReference type="GO" id="GO:0110001">
    <property type="term" value="C:toxin-antitoxin complex"/>
    <property type="evidence" value="ECO:0007669"/>
    <property type="project" value="InterPro"/>
</dbReference>
<dbReference type="Pfam" id="PF09907">
    <property type="entry name" value="HigB_toxin"/>
    <property type="match status" value="1"/>
</dbReference>
<dbReference type="EMBL" id="UOFJ01000170">
    <property type="protein sequence ID" value="VAW65188.1"/>
    <property type="molecule type" value="Genomic_DNA"/>
</dbReference>
<dbReference type="GO" id="GO:0003723">
    <property type="term" value="F:RNA binding"/>
    <property type="evidence" value="ECO:0007669"/>
    <property type="project" value="InterPro"/>
</dbReference>
<sequence length="102" mass="12138">MRIIAKSRLHKYWGIRGNEQSKPYLTEWYHFCLKQDWRAPQDIKNTFGTASFVANNRVVFNVKGNDYRIVCALDYERQAMFLKFVGTHSEYDKIKADEVEQL</sequence>